<dbReference type="Gramene" id="AUR62037224-RA">
    <property type="protein sequence ID" value="AUR62037224-RA:cds"/>
    <property type="gene ID" value="AUR62037224"/>
</dbReference>
<dbReference type="EnsemblPlants" id="AUR62037224-RA">
    <property type="protein sequence ID" value="AUR62037224-RA:cds"/>
    <property type="gene ID" value="AUR62037224"/>
</dbReference>
<organism evidence="2 3">
    <name type="scientific">Chenopodium quinoa</name>
    <name type="common">Quinoa</name>
    <dbReference type="NCBI Taxonomy" id="63459"/>
    <lineage>
        <taxon>Eukaryota</taxon>
        <taxon>Viridiplantae</taxon>
        <taxon>Streptophyta</taxon>
        <taxon>Embryophyta</taxon>
        <taxon>Tracheophyta</taxon>
        <taxon>Spermatophyta</taxon>
        <taxon>Magnoliopsida</taxon>
        <taxon>eudicotyledons</taxon>
        <taxon>Gunneridae</taxon>
        <taxon>Pentapetalae</taxon>
        <taxon>Caryophyllales</taxon>
        <taxon>Chenopodiaceae</taxon>
        <taxon>Chenopodioideae</taxon>
        <taxon>Atripliceae</taxon>
        <taxon>Chenopodium</taxon>
    </lineage>
</organism>
<reference evidence="2" key="2">
    <citation type="submission" date="2021-03" db="UniProtKB">
        <authorList>
            <consortium name="EnsemblPlants"/>
        </authorList>
    </citation>
    <scope>IDENTIFICATION</scope>
</reference>
<accession>A0A803MYE4</accession>
<dbReference type="Proteomes" id="UP000596660">
    <property type="component" value="Unplaced"/>
</dbReference>
<feature type="chain" id="PRO_5030579808" evidence="1">
    <location>
        <begin position="27"/>
        <end position="220"/>
    </location>
</feature>
<evidence type="ECO:0000256" key="1">
    <source>
        <dbReference type="SAM" id="SignalP"/>
    </source>
</evidence>
<protein>
    <submittedName>
        <fullName evidence="2">Uncharacterized protein</fullName>
    </submittedName>
</protein>
<evidence type="ECO:0000313" key="2">
    <source>
        <dbReference type="EnsemblPlants" id="AUR62037224-RA:cds"/>
    </source>
</evidence>
<name>A0A803MYE4_CHEQI</name>
<reference evidence="2" key="1">
    <citation type="journal article" date="2017" name="Nature">
        <title>The genome of Chenopodium quinoa.</title>
        <authorList>
            <person name="Jarvis D.E."/>
            <person name="Ho Y.S."/>
            <person name="Lightfoot D.J."/>
            <person name="Schmoeckel S.M."/>
            <person name="Li B."/>
            <person name="Borm T.J.A."/>
            <person name="Ohyanagi H."/>
            <person name="Mineta K."/>
            <person name="Michell C.T."/>
            <person name="Saber N."/>
            <person name="Kharbatia N.M."/>
            <person name="Rupper R.R."/>
            <person name="Sharp A.R."/>
            <person name="Dally N."/>
            <person name="Boughton B.A."/>
            <person name="Woo Y.H."/>
            <person name="Gao G."/>
            <person name="Schijlen E.G.W.M."/>
            <person name="Guo X."/>
            <person name="Momin A.A."/>
            <person name="Negrao S."/>
            <person name="Al-Babili S."/>
            <person name="Gehring C."/>
            <person name="Roessner U."/>
            <person name="Jung C."/>
            <person name="Murphy K."/>
            <person name="Arold S.T."/>
            <person name="Gojobori T."/>
            <person name="van der Linden C.G."/>
            <person name="van Loo E.N."/>
            <person name="Jellen E.N."/>
            <person name="Maughan P.J."/>
            <person name="Tester M."/>
        </authorList>
    </citation>
    <scope>NUCLEOTIDE SEQUENCE [LARGE SCALE GENOMIC DNA]</scope>
    <source>
        <strain evidence="2">cv. PI 614886</strain>
    </source>
</reference>
<keyword evidence="1" id="KW-0732">Signal</keyword>
<evidence type="ECO:0000313" key="3">
    <source>
        <dbReference type="Proteomes" id="UP000596660"/>
    </source>
</evidence>
<feature type="signal peptide" evidence="1">
    <location>
        <begin position="1"/>
        <end position="26"/>
    </location>
</feature>
<dbReference type="AlphaFoldDB" id="A0A803MYE4"/>
<sequence>MSTKTATISLTLLAITLTLTLSSAHARYPAYLQRYDELPLSIIPNDVQMFGCNNQLTDDAEVSGDNNGIKPIPFISDGAVKMMFSFSTFSWPLHLSVRVFDDHCWMFEPILIFGNISGDFGSTDSKFYSFDKQKSDSIEVIQGTGITLSQSNVIVPKGAIQEQIEAHIKRDKASNPADEIADGVVSFSVKKFGFETKIIKGKDGFIKVNAFWGLPITRNI</sequence>
<keyword evidence="3" id="KW-1185">Reference proteome</keyword>
<proteinExistence type="predicted"/>